<evidence type="ECO:0000313" key="3">
    <source>
        <dbReference type="Proteomes" id="UP000501600"/>
    </source>
</evidence>
<dbReference type="Proteomes" id="UP000501600">
    <property type="component" value="Chromosome"/>
</dbReference>
<keyword evidence="3" id="KW-1185">Reference proteome</keyword>
<accession>A0A6H2DMZ7</accession>
<reference evidence="2 3" key="1">
    <citation type="submission" date="2020-04" db="EMBL/GenBank/DDBJ databases">
        <title>Genome sequence for Sphingorhabdus sp. strain M1.</title>
        <authorList>
            <person name="Park S.-J."/>
        </authorList>
    </citation>
    <scope>NUCLEOTIDE SEQUENCE [LARGE SCALE GENOMIC DNA]</scope>
    <source>
        <strain evidence="2 3">JK6</strain>
    </source>
</reference>
<dbReference type="EMBL" id="CP051217">
    <property type="protein sequence ID" value="QJB69507.1"/>
    <property type="molecule type" value="Genomic_DNA"/>
</dbReference>
<evidence type="ECO:0000256" key="1">
    <source>
        <dbReference type="SAM" id="SignalP"/>
    </source>
</evidence>
<dbReference type="AlphaFoldDB" id="A0A6H2DMZ7"/>
<gene>
    <name evidence="2" type="ORF">HF685_09620</name>
</gene>
<keyword evidence="1" id="KW-0732">Signal</keyword>
<evidence type="ECO:0000313" key="2">
    <source>
        <dbReference type="EMBL" id="QJB69507.1"/>
    </source>
</evidence>
<name>A0A6H2DMZ7_9SPHN</name>
<sequence>MAHQVLRYLFVIWFAALASCSVEAEPDIPEGTTIVAVVGAIHAQHKRSKTYSLDILRTAIKRFNPDIVMVELPPDRFATASSNYQKFGEVRESRADDFPELVDVVFPLRAEMGFEMVPVAAWSQQTADARKAAMARIEQDPKRAADWQAFQAAIKDYNESVSGRSDDPAFIHSAAYDQAVKARQETDENLFGDDLGAGGWANVNASHIALMTGKLDAITGHGKRVLILFGAWHKYKIMEEMEARSDVFVFDASELF</sequence>
<protein>
    <recommendedName>
        <fullName evidence="4">Haem-binding uptake Tiki superfamily ChaN domain-containing protein</fullName>
    </recommendedName>
</protein>
<feature type="signal peptide" evidence="1">
    <location>
        <begin position="1"/>
        <end position="24"/>
    </location>
</feature>
<dbReference type="KEGG" id="phao:HF685_09620"/>
<organism evidence="2 3">
    <name type="scientific">Parasphingorhabdus halotolerans</name>
    <dbReference type="NCBI Taxonomy" id="2725558"/>
    <lineage>
        <taxon>Bacteria</taxon>
        <taxon>Pseudomonadati</taxon>
        <taxon>Pseudomonadota</taxon>
        <taxon>Alphaproteobacteria</taxon>
        <taxon>Sphingomonadales</taxon>
        <taxon>Sphingomonadaceae</taxon>
        <taxon>Parasphingorhabdus</taxon>
    </lineage>
</organism>
<dbReference type="RefSeq" id="WP_168819591.1">
    <property type="nucleotide sequence ID" value="NZ_CP051217.1"/>
</dbReference>
<evidence type="ECO:0008006" key="4">
    <source>
        <dbReference type="Google" id="ProtNLM"/>
    </source>
</evidence>
<proteinExistence type="predicted"/>
<dbReference type="PROSITE" id="PS51257">
    <property type="entry name" value="PROKAR_LIPOPROTEIN"/>
    <property type="match status" value="1"/>
</dbReference>
<feature type="chain" id="PRO_5026323711" description="Haem-binding uptake Tiki superfamily ChaN domain-containing protein" evidence="1">
    <location>
        <begin position="25"/>
        <end position="256"/>
    </location>
</feature>